<keyword evidence="2" id="KW-0808">Transferase</keyword>
<evidence type="ECO:0000313" key="4">
    <source>
        <dbReference type="Proteomes" id="UP000237351"/>
    </source>
</evidence>
<dbReference type="STRING" id="1414854.GQ61_09225"/>
<dbReference type="InterPro" id="IPR002201">
    <property type="entry name" value="Glyco_trans_9"/>
</dbReference>
<gene>
    <name evidence="3" type="ORF">GQ61_09225</name>
</gene>
<dbReference type="Proteomes" id="UP000237351">
    <property type="component" value="Chromosome"/>
</dbReference>
<sequence>MAKRSRTLIIQAYPGIGDMIWYLPYIRAIARQSPTGKVTVLTKSRSLAQRWLTSEPIIEEVLYIEKNEIWKAIREIRQRKFQQSWALHRSVTHAFLPFAAGVPERYGLGLGRQNLFLTSKKCLDARWRQKHTIEQLESLMALHSIDWAKESRRLPLLPKSLNYVDSRFGALPRPWIFFGIGASDRLKCWPLSNFAELGLSLQKNARGTIFICGARFESKEAEWIVEEMSEGGVHAQAVTDLEIEDSFALLSHGDLFVGNDSSLMNAAACLDMPSVGLFGVTPPLTYSKNLYPVIRPDQKLETETPMASISVERVFQFIEEKKLLKEKYFSKEAS</sequence>
<evidence type="ECO:0000256" key="2">
    <source>
        <dbReference type="ARBA" id="ARBA00022679"/>
    </source>
</evidence>
<dbReference type="CDD" id="cd03789">
    <property type="entry name" value="GT9_LPS_heptosyltransferase"/>
    <property type="match status" value="1"/>
</dbReference>
<dbReference type="KEGG" id="naf:GQ61_09225"/>
<evidence type="ECO:0000256" key="1">
    <source>
        <dbReference type="ARBA" id="ARBA00022676"/>
    </source>
</evidence>
<keyword evidence="1" id="KW-0328">Glycosyltransferase</keyword>
<dbReference type="GO" id="GO:0005829">
    <property type="term" value="C:cytosol"/>
    <property type="evidence" value="ECO:0007669"/>
    <property type="project" value="TreeGrafter"/>
</dbReference>
<evidence type="ECO:0000313" key="3">
    <source>
        <dbReference type="EMBL" id="ARN85438.1"/>
    </source>
</evidence>
<reference evidence="3 4" key="1">
    <citation type="submission" date="2014-06" db="EMBL/GenBank/DDBJ databases">
        <title>The genome of the endonuclear symbiont Nucleicultrix amoebiphila.</title>
        <authorList>
            <person name="Schulz F."/>
            <person name="Horn M."/>
        </authorList>
    </citation>
    <scope>NUCLEOTIDE SEQUENCE [LARGE SCALE GENOMIC DNA]</scope>
    <source>
        <strain evidence="3 4">FS5</strain>
    </source>
</reference>
<proteinExistence type="predicted"/>
<dbReference type="Pfam" id="PF01075">
    <property type="entry name" value="Glyco_transf_9"/>
    <property type="match status" value="1"/>
</dbReference>
<dbReference type="EMBL" id="CP008743">
    <property type="protein sequence ID" value="ARN85438.1"/>
    <property type="molecule type" value="Genomic_DNA"/>
</dbReference>
<dbReference type="SUPFAM" id="SSF53756">
    <property type="entry name" value="UDP-Glycosyltransferase/glycogen phosphorylase"/>
    <property type="match status" value="1"/>
</dbReference>
<dbReference type="GO" id="GO:0008713">
    <property type="term" value="F:ADP-heptose-lipopolysaccharide heptosyltransferase activity"/>
    <property type="evidence" value="ECO:0007669"/>
    <property type="project" value="TreeGrafter"/>
</dbReference>
<keyword evidence="4" id="KW-1185">Reference proteome</keyword>
<dbReference type="AlphaFoldDB" id="A0A1W6N6L2"/>
<organism evidence="3 4">
    <name type="scientific">Candidatus Nucleicultrix amoebiphila FS5</name>
    <dbReference type="NCBI Taxonomy" id="1414854"/>
    <lineage>
        <taxon>Bacteria</taxon>
        <taxon>Pseudomonadati</taxon>
        <taxon>Pseudomonadota</taxon>
        <taxon>Alphaproteobacteria</taxon>
        <taxon>Holosporales</taxon>
        <taxon>Candidatus Nucleicultricaceae</taxon>
        <taxon>Candidatus Nucleicultrix</taxon>
    </lineage>
</organism>
<dbReference type="RefSeq" id="WP_085785008.1">
    <property type="nucleotide sequence ID" value="NZ_CP008743.1"/>
</dbReference>
<dbReference type="GO" id="GO:0009244">
    <property type="term" value="P:lipopolysaccharide core region biosynthetic process"/>
    <property type="evidence" value="ECO:0007669"/>
    <property type="project" value="TreeGrafter"/>
</dbReference>
<dbReference type="Gene3D" id="3.40.50.2000">
    <property type="entry name" value="Glycogen Phosphorylase B"/>
    <property type="match status" value="2"/>
</dbReference>
<dbReference type="PANTHER" id="PTHR30160:SF7">
    <property type="entry name" value="ADP-HEPTOSE--LPS HEPTOSYLTRANSFERASE 2"/>
    <property type="match status" value="1"/>
</dbReference>
<name>A0A1W6N6L2_9PROT</name>
<dbReference type="InterPro" id="IPR051199">
    <property type="entry name" value="LPS_LOS_Heptosyltrfase"/>
</dbReference>
<evidence type="ECO:0008006" key="5">
    <source>
        <dbReference type="Google" id="ProtNLM"/>
    </source>
</evidence>
<dbReference type="OrthoDB" id="9797795at2"/>
<dbReference type="PANTHER" id="PTHR30160">
    <property type="entry name" value="TETRAACYLDISACCHARIDE 4'-KINASE-RELATED"/>
    <property type="match status" value="1"/>
</dbReference>
<accession>A0A1W6N6L2</accession>
<protein>
    <recommendedName>
        <fullName evidence="5">ADP-heptose--LPS heptosyltransferase</fullName>
    </recommendedName>
</protein>